<dbReference type="InterPro" id="IPR016024">
    <property type="entry name" value="ARM-type_fold"/>
</dbReference>
<dbReference type="GO" id="GO:0000159">
    <property type="term" value="C:protein phosphatase type 2A complex"/>
    <property type="evidence" value="ECO:0007669"/>
    <property type="project" value="TreeGrafter"/>
</dbReference>
<keyword evidence="3" id="KW-1185">Reference proteome</keyword>
<accession>A0AAV9XT46</accession>
<keyword evidence="1" id="KW-0677">Repeat</keyword>
<dbReference type="SUPFAM" id="SSF48371">
    <property type="entry name" value="ARM repeat"/>
    <property type="match status" value="1"/>
</dbReference>
<dbReference type="PANTHER" id="PTHR10648:SF4">
    <property type="entry name" value="PROTEIN PHOSPHATASE 2 (FORMERLY 2A), REGULATORY SUBUNIT A, BETA ISOFORM-RELATED"/>
    <property type="match status" value="1"/>
</dbReference>
<dbReference type="InterPro" id="IPR051023">
    <property type="entry name" value="PP2A_Regulatory_Subunit_A"/>
</dbReference>
<dbReference type="EMBL" id="JAWDEY010000036">
    <property type="protein sequence ID" value="KAK6587925.1"/>
    <property type="molecule type" value="Genomic_DNA"/>
</dbReference>
<dbReference type="GO" id="GO:0005634">
    <property type="term" value="C:nucleus"/>
    <property type="evidence" value="ECO:0007669"/>
    <property type="project" value="TreeGrafter"/>
</dbReference>
<evidence type="ECO:0000256" key="1">
    <source>
        <dbReference type="ARBA" id="ARBA00022737"/>
    </source>
</evidence>
<dbReference type="PANTHER" id="PTHR10648">
    <property type="entry name" value="SERINE/THREONINE-PROTEIN PHOSPHATASE PP2A 65 KDA REGULATORY SUBUNIT"/>
    <property type="match status" value="1"/>
</dbReference>
<dbReference type="InterPro" id="IPR000357">
    <property type="entry name" value="HEAT"/>
</dbReference>
<dbReference type="Pfam" id="PF02985">
    <property type="entry name" value="HEAT"/>
    <property type="match status" value="1"/>
</dbReference>
<organism evidence="2 3">
    <name type="scientific">Cryptosporidium xiaoi</name>
    <dbReference type="NCBI Taxonomy" id="659607"/>
    <lineage>
        <taxon>Eukaryota</taxon>
        <taxon>Sar</taxon>
        <taxon>Alveolata</taxon>
        <taxon>Apicomplexa</taxon>
        <taxon>Conoidasida</taxon>
        <taxon>Coccidia</taxon>
        <taxon>Eucoccidiorida</taxon>
        <taxon>Eimeriorina</taxon>
        <taxon>Cryptosporidiidae</taxon>
        <taxon>Cryptosporidium</taxon>
    </lineage>
</organism>
<dbReference type="AlphaFoldDB" id="A0AAV9XT46"/>
<dbReference type="GO" id="GO:0005829">
    <property type="term" value="C:cytosol"/>
    <property type="evidence" value="ECO:0007669"/>
    <property type="project" value="TreeGrafter"/>
</dbReference>
<dbReference type="InterPro" id="IPR011989">
    <property type="entry name" value="ARM-like"/>
</dbReference>
<dbReference type="GO" id="GO:0019888">
    <property type="term" value="F:protein phosphatase regulator activity"/>
    <property type="evidence" value="ECO:0007669"/>
    <property type="project" value="TreeGrafter"/>
</dbReference>
<evidence type="ECO:0000313" key="2">
    <source>
        <dbReference type="EMBL" id="KAK6587925.1"/>
    </source>
</evidence>
<comment type="caution">
    <text evidence="2">The sequence shown here is derived from an EMBL/GenBank/DDBJ whole genome shotgun (WGS) entry which is preliminary data.</text>
</comment>
<evidence type="ECO:0000313" key="3">
    <source>
        <dbReference type="Proteomes" id="UP001311799"/>
    </source>
</evidence>
<gene>
    <name evidence="2" type="ORF">RS030_81331</name>
</gene>
<reference evidence="2 3" key="1">
    <citation type="submission" date="2023-10" db="EMBL/GenBank/DDBJ databases">
        <title>Comparative genomics analysis reveals potential genetic determinants of host preference in Cryptosporidium xiaoi.</title>
        <authorList>
            <person name="Xiao L."/>
            <person name="Li J."/>
        </authorList>
    </citation>
    <scope>NUCLEOTIDE SEQUENCE [LARGE SCALE GENOMIC DNA]</scope>
    <source>
        <strain evidence="2 3">52996</strain>
    </source>
</reference>
<protein>
    <submittedName>
        <fullName evidence="2">Phosphatase regulator like heat repeat protein</fullName>
    </submittedName>
</protein>
<dbReference type="Proteomes" id="UP001311799">
    <property type="component" value="Unassembled WGS sequence"/>
</dbReference>
<dbReference type="Gene3D" id="1.25.10.10">
    <property type="entry name" value="Leucine-rich Repeat Variant"/>
    <property type="match status" value="1"/>
</dbReference>
<sequence>MSHENRCEINLQKLRNSIKSMNDHEIEKRLAGINLYFESIQSEYQLLSLKDIKQLQTIFECENNNDVLIELSRLCMKIALVSLLKENSFEISIILDKDDVNLEYIRTIIREKKEMDVEGFSDKKLQSYNLIDTKPLFECIRSTLDVIIILIPILQDIAEVDDVVVRSETLKSLKLLMNIITFMIEEYIGEVGDVENERDSNLVSIFNYSIDIFEKLSVSDIISHKILSCHIIPLILRQKRLYDRFNDERNILITRYTDFCTHPAPILRKHASNVLNYIMDEIEFNEEIINILFLPIIKNFCFDEQDCIRLSSISNIESFFFQIVEMFKGSNIKSIFSYYDLLQPLLLKLCDDESWRVRSGITMCLVNIFVHLIHFETIAKDKCDEFQFDCNEMENNERISNDEKTSRHELLDANLSSYMKINESQVTNSPNSVFQDIKRDVDQSYEKTLISLLDKLLTDPESDTRNNSISIIIQVIESNYDNSNAIYRNLHDILFYKVIIPRIDNKSLLIDTNTHLKINLTRIITIMMRIYKLINIDKSDYFINDKVSTFKLLLETLIHDRDTQVRQNVLLALYVGMVEWRNQGFIINTIMPYLTSTMQDSSWRIRYCSVILLLTSFYAILECNFEKDKIWSGSISETHTKESMENFLKPDGVPNILLDLIFGALLDKASIIRQMVCIFALPLVSLWLGHNWTKNLWERLIFPLVTDESSYLSRSVGLLSVNSMISGTGIRSFDDFKQNTQLISQFIFNLLPSTEQKNVGNPSCYYNSSSTLTEHSVIEKLLTKEMGIETGVEFLSRYIPLIKISNLVLSCEPFIDMKIGKKEQSPDVTKFHYEMISAISHYSVNDPVANVRIKAFQAVYSYICANGLDSCDKSIVDQVVYSQENDPDSEIRNYCMGILKRHGVLGRDI</sequence>
<name>A0AAV9XT46_9CRYT</name>
<proteinExistence type="predicted"/>